<accession>A0A166HE27</accession>
<dbReference type="PANTHER" id="PTHR12203:SF108">
    <property type="entry name" value="O-GLUCOSYLTRANSFERASE RUMI HOMOLOG"/>
    <property type="match status" value="1"/>
</dbReference>
<dbReference type="SMART" id="SM00672">
    <property type="entry name" value="CAP10"/>
    <property type="match status" value="2"/>
</dbReference>
<dbReference type="EMBL" id="LNRQ01000001">
    <property type="protein sequence ID" value="KZN10137.1"/>
    <property type="molecule type" value="Genomic_DNA"/>
</dbReference>
<gene>
    <name evidence="3" type="ORF">DCAR_002793</name>
</gene>
<evidence type="ECO:0000256" key="1">
    <source>
        <dbReference type="SAM" id="Phobius"/>
    </source>
</evidence>
<dbReference type="OMA" id="WPINNNN"/>
<feature type="transmembrane region" description="Helical" evidence="1">
    <location>
        <begin position="50"/>
        <end position="69"/>
    </location>
</feature>
<evidence type="ECO:0000259" key="2">
    <source>
        <dbReference type="SMART" id="SM00672"/>
    </source>
</evidence>
<proteinExistence type="predicted"/>
<dbReference type="PANTHER" id="PTHR12203">
    <property type="entry name" value="KDEL LYS-ASP-GLU-LEU CONTAINING - RELATED"/>
    <property type="match status" value="1"/>
</dbReference>
<feature type="domain" description="Glycosyl transferase CAP10" evidence="2">
    <location>
        <begin position="761"/>
        <end position="1010"/>
    </location>
</feature>
<dbReference type="Gramene" id="KZN10137">
    <property type="protein sequence ID" value="KZN10137"/>
    <property type="gene ID" value="DCAR_002793"/>
</dbReference>
<comment type="caution">
    <text evidence="3">The sequence shown here is derived from an EMBL/GenBank/DDBJ whole genome shotgun (WGS) entry which is preliminary data.</text>
</comment>
<dbReference type="InterPro" id="IPR006598">
    <property type="entry name" value="CAP10"/>
</dbReference>
<protein>
    <recommendedName>
        <fullName evidence="2">Glycosyl transferase CAP10 domain-containing protein</fullName>
    </recommendedName>
</protein>
<organism evidence="3">
    <name type="scientific">Daucus carota subsp. sativus</name>
    <name type="common">Carrot</name>
    <dbReference type="NCBI Taxonomy" id="79200"/>
    <lineage>
        <taxon>Eukaryota</taxon>
        <taxon>Viridiplantae</taxon>
        <taxon>Streptophyta</taxon>
        <taxon>Embryophyta</taxon>
        <taxon>Tracheophyta</taxon>
        <taxon>Spermatophyta</taxon>
        <taxon>Magnoliopsida</taxon>
        <taxon>eudicotyledons</taxon>
        <taxon>Gunneridae</taxon>
        <taxon>Pentapetalae</taxon>
        <taxon>asterids</taxon>
        <taxon>campanulids</taxon>
        <taxon>Apiales</taxon>
        <taxon>Apiaceae</taxon>
        <taxon>Apioideae</taxon>
        <taxon>Scandiceae</taxon>
        <taxon>Daucinae</taxon>
        <taxon>Daucus</taxon>
        <taxon>Daucus sect. Daucus</taxon>
    </lineage>
</organism>
<keyword evidence="1" id="KW-0812">Transmembrane</keyword>
<keyword evidence="1" id="KW-1133">Transmembrane helix</keyword>
<reference evidence="3" key="1">
    <citation type="journal article" date="2016" name="Nat. Genet.">
        <title>A high-quality carrot genome assembly provides new insights into carotenoid accumulation and asterid genome evolution.</title>
        <authorList>
            <person name="Iorizzo M."/>
            <person name="Ellison S."/>
            <person name="Senalik D."/>
            <person name="Zeng P."/>
            <person name="Satapoomin P."/>
            <person name="Huang J."/>
            <person name="Bowman M."/>
            <person name="Iovene M."/>
            <person name="Sanseverino W."/>
            <person name="Cavagnaro P."/>
            <person name="Yildiz M."/>
            <person name="Macko-Podgorni A."/>
            <person name="Moranska E."/>
            <person name="Grzebelus E."/>
            <person name="Grzebelus D."/>
            <person name="Ashrafi H."/>
            <person name="Zheng Z."/>
            <person name="Cheng S."/>
            <person name="Spooner D."/>
            <person name="Van Deynze A."/>
            <person name="Simon P."/>
        </authorList>
    </citation>
    <scope>NUCLEOTIDE SEQUENCE [LARGE SCALE GENOMIC DNA]</scope>
    <source>
        <tissue evidence="3">Leaf</tissue>
    </source>
</reference>
<feature type="domain" description="Glycosyl transferase CAP10" evidence="2">
    <location>
        <begin position="202"/>
        <end position="451"/>
    </location>
</feature>
<dbReference type="Pfam" id="PF05686">
    <property type="entry name" value="Glyco_transf_90"/>
    <property type="match status" value="2"/>
</dbReference>
<name>A0A166HE27_DAUCS</name>
<dbReference type="AlphaFoldDB" id="A0A166HE27"/>
<dbReference type="InterPro" id="IPR051091">
    <property type="entry name" value="O-Glucosyltr/Glycosyltrsf_90"/>
</dbReference>
<keyword evidence="1" id="KW-0472">Membrane</keyword>
<sequence>MKEAMQNDCEKHVEGEDKDETCDATAHKFKFRWSEHQSCYSKLMVHKLKIGALTSASLVCVLMFVGAFLTTRWLDVSIFTGNSFFGYKSQKLGSRSVAYELQCSDGNTTQICPLNNPEIFDTDNLSAPQCPEYFRWIYEDLRPWKRTGLTREIVESGIDKANFRILVVDGKLYMDKYSDVFQTRDVFTVWGILQLLKLYPGKVPDLDFLFHCGDLPVIPRSDYMGANASVPPPVFHYCRDDSTLDLVFPDWSFWGWPEINIRPWVSLKNELKKGNKKIKWRKRKPYAHWQGNSWVSDNRGDLMKCNVTDKNDWNARLYQVNWEDEIKTGFKHTNLADQCTHRYKIYIEGRAWSVSEKYILACDSMTLLVKPQFYDFFTRSLQPLVHYWPINNNNKCQSIQFAVDWGNSYQNEAQRIGRAGSNFIKEGLKMENVYDYMYHTLNEYAKLMKYKPTVPPKAIELCSETMACSEHEEPNKRFKVESMVKNPSESSPCILAPPYSRNEIDAMKEKQESIRKQVEEWEGSEDILWQHSMKGTLENDDVKNVDEEKDESSTETSCRFRFWWNDDQSFSAKTMVQKLKTGALTSTILFSLFMFIGTFLATRWLDVVSFSISIPLNSVIPSFIFLSGKDGELTPGDAFQNSIFASKNGRSDSRPATYQLRCSNSSTTQTCPVINPKIFDRNDSSAEKCPEYFRWIYEDLRPWEKTGLTREIVESGIKTANLRILVVDGRLYMEQYTGVFQTRDVFTIWGILQLLKFYPGKIPDLDFMFHCGDLPVIPRSDYMGVNASIPPPMFHYCGDDSTLDLVFPDWSFWGWPEINIKPWAPLKNELRKGTKKTKWRKRKPYAYWKGNAWVSKNRGNLMKCNVTDKNDWNARLYQVNWDHESKKGFKQTNLADQCTHRYKIYIEGRAWSVSEKYILACDSMTLLVKPQFYDFFTRSLQPLVHYWPINNNNKCKSIQFAVNWGNSHQNKAQKIGRAGSNFIQEGLKMKNVYDYMYHTLNEYAKLMKYKPTVPPKAIEVCSETMACNEHEELNKRFKMESMVKNPSESSPCMLAPPFSRNEIDAIKEKQESTRKQVEAWEGRGNVRKVKF</sequence>
<evidence type="ECO:0000313" key="3">
    <source>
        <dbReference type="EMBL" id="KZN10137.1"/>
    </source>
</evidence>